<sequence>MSLMNQKDIRGYFLEAVGNGYQYDLTQIYLIDYGICLKPGAKFHKSYSCGDRRSNEVYYSDFDMDRSKPLGALDFLEEVQDSAQNWVDENDPWMIDPLVTPEPSWWTFSKDGDYVITATIAITQVTQYIKTLGYSKLIKAT</sequence>
<protein>
    <submittedName>
        <fullName evidence="1">Uncharacterized protein</fullName>
    </submittedName>
</protein>
<dbReference type="RefSeq" id="XP_060304784.1">
    <property type="nucleotide sequence ID" value="XM_060464648.1"/>
</dbReference>
<evidence type="ECO:0000313" key="1">
    <source>
        <dbReference type="EMBL" id="KAK1506460.1"/>
    </source>
</evidence>
<organism evidence="1 2">
    <name type="scientific">Colletotrichum costaricense</name>
    <dbReference type="NCBI Taxonomy" id="1209916"/>
    <lineage>
        <taxon>Eukaryota</taxon>
        <taxon>Fungi</taxon>
        <taxon>Dikarya</taxon>
        <taxon>Ascomycota</taxon>
        <taxon>Pezizomycotina</taxon>
        <taxon>Sordariomycetes</taxon>
        <taxon>Hypocreomycetidae</taxon>
        <taxon>Glomerellales</taxon>
        <taxon>Glomerellaceae</taxon>
        <taxon>Colletotrichum</taxon>
        <taxon>Colletotrichum acutatum species complex</taxon>
    </lineage>
</organism>
<name>A0AAI9YFJ2_9PEZI</name>
<dbReference type="GeneID" id="85348195"/>
<dbReference type="AlphaFoldDB" id="A0AAI9YFJ2"/>
<reference evidence="1 2" key="1">
    <citation type="submission" date="2016-10" db="EMBL/GenBank/DDBJ databases">
        <title>The genome sequence of Colletotrichum fioriniae PJ7.</title>
        <authorList>
            <person name="Baroncelli R."/>
        </authorList>
    </citation>
    <scope>NUCLEOTIDE SEQUENCE [LARGE SCALE GENOMIC DNA]</scope>
    <source>
        <strain evidence="1 2">IMI 309622</strain>
    </source>
</reference>
<evidence type="ECO:0000313" key="2">
    <source>
        <dbReference type="Proteomes" id="UP001240678"/>
    </source>
</evidence>
<dbReference type="EMBL" id="MOOE01000031">
    <property type="protein sequence ID" value="KAK1506460.1"/>
    <property type="molecule type" value="Genomic_DNA"/>
</dbReference>
<gene>
    <name evidence="1" type="ORF">CCOS01_16512</name>
</gene>
<accession>A0AAI9YFJ2</accession>
<proteinExistence type="predicted"/>
<keyword evidence="2" id="KW-1185">Reference proteome</keyword>
<comment type="caution">
    <text evidence="1">The sequence shown here is derived from an EMBL/GenBank/DDBJ whole genome shotgun (WGS) entry which is preliminary data.</text>
</comment>
<dbReference type="Proteomes" id="UP001240678">
    <property type="component" value="Unassembled WGS sequence"/>
</dbReference>